<keyword evidence="1" id="KW-0472">Membrane</keyword>
<dbReference type="InterPro" id="IPR007560">
    <property type="entry name" value="Restrct_endonuc_IV_Mrr"/>
</dbReference>
<name>A0A1H4R2Z4_9ACTN</name>
<evidence type="ECO:0000313" key="3">
    <source>
        <dbReference type="EMBL" id="SEC26124.1"/>
    </source>
</evidence>
<keyword evidence="1" id="KW-0812">Transmembrane</keyword>
<dbReference type="RefSeq" id="WP_079172297.1">
    <property type="nucleotide sequence ID" value="NZ_FNTD01000004.1"/>
</dbReference>
<evidence type="ECO:0000256" key="1">
    <source>
        <dbReference type="SAM" id="Phobius"/>
    </source>
</evidence>
<dbReference type="Proteomes" id="UP000182375">
    <property type="component" value="Unassembled WGS sequence"/>
</dbReference>
<evidence type="ECO:0000259" key="2">
    <source>
        <dbReference type="Pfam" id="PF04471"/>
    </source>
</evidence>
<dbReference type="Pfam" id="PF04471">
    <property type="entry name" value="Mrr_cat"/>
    <property type="match status" value="1"/>
</dbReference>
<dbReference type="STRING" id="67331.SAMN04490357_1577"/>
<dbReference type="PANTHER" id="PTHR30015:SF6">
    <property type="entry name" value="SLL1429 PROTEIN"/>
    <property type="match status" value="1"/>
</dbReference>
<proteinExistence type="predicted"/>
<feature type="transmembrane region" description="Helical" evidence="1">
    <location>
        <begin position="43"/>
        <end position="61"/>
    </location>
</feature>
<dbReference type="InterPro" id="IPR011856">
    <property type="entry name" value="tRNA_endonuc-like_dom_sf"/>
</dbReference>
<reference evidence="3 4" key="1">
    <citation type="submission" date="2016-10" db="EMBL/GenBank/DDBJ databases">
        <authorList>
            <person name="de Groot N.N."/>
        </authorList>
    </citation>
    <scope>NUCLEOTIDE SEQUENCE [LARGE SCALE GENOMIC DNA]</scope>
    <source>
        <strain evidence="3 4">DSM 40306</strain>
    </source>
</reference>
<dbReference type="AlphaFoldDB" id="A0A1H4R2Z4"/>
<dbReference type="GO" id="GO:0009307">
    <property type="term" value="P:DNA restriction-modification system"/>
    <property type="evidence" value="ECO:0007669"/>
    <property type="project" value="InterPro"/>
</dbReference>
<dbReference type="EMBL" id="FNTD01000004">
    <property type="protein sequence ID" value="SEC26124.1"/>
    <property type="molecule type" value="Genomic_DNA"/>
</dbReference>
<dbReference type="InterPro" id="IPR011335">
    <property type="entry name" value="Restrct_endonuc-II-like"/>
</dbReference>
<dbReference type="InterPro" id="IPR052906">
    <property type="entry name" value="Type_IV_Methyl-Rstrct_Enzyme"/>
</dbReference>
<keyword evidence="1" id="KW-1133">Transmembrane helix</keyword>
<protein>
    <submittedName>
        <fullName evidence="3">Restriction system protein</fullName>
    </submittedName>
</protein>
<dbReference type="GeneID" id="95510773"/>
<dbReference type="PANTHER" id="PTHR30015">
    <property type="entry name" value="MRR RESTRICTION SYSTEM PROTEIN"/>
    <property type="match status" value="1"/>
</dbReference>
<dbReference type="GO" id="GO:0003677">
    <property type="term" value="F:DNA binding"/>
    <property type="evidence" value="ECO:0007669"/>
    <property type="project" value="InterPro"/>
</dbReference>
<organism evidence="3 4">
    <name type="scientific">Streptomyces misionensis</name>
    <dbReference type="NCBI Taxonomy" id="67331"/>
    <lineage>
        <taxon>Bacteria</taxon>
        <taxon>Bacillati</taxon>
        <taxon>Actinomycetota</taxon>
        <taxon>Actinomycetes</taxon>
        <taxon>Kitasatosporales</taxon>
        <taxon>Streptomycetaceae</taxon>
        <taxon>Streptomyces</taxon>
    </lineage>
</organism>
<evidence type="ECO:0000313" key="4">
    <source>
        <dbReference type="Proteomes" id="UP000182375"/>
    </source>
</evidence>
<dbReference type="GO" id="GO:0015666">
    <property type="term" value="F:restriction endodeoxyribonuclease activity"/>
    <property type="evidence" value="ECO:0007669"/>
    <property type="project" value="TreeGrafter"/>
</dbReference>
<gene>
    <name evidence="3" type="ORF">SAMN04490357_1577</name>
</gene>
<sequence length="230" mass="25324">MAARRRRRRLKKRTRRQLRGWSAVAAVAAAVWVARHWEVVWPVLVAVLAAAAVVAIGWALLRSHRLAVGQDRAWRAQEQARARELSMGEVDALSWQEFETYVAELCRRDGCTQVVVSGKSGDLGADVVGYLPDGRKLVVQCKKYAPHRSVSSPDMQKFVGTARLEHGADVALFVTTCRSFTKAALDLALRQDIVAMHRDLLGSWVKGAHLETLIPLNGSGGGGIRRRPSA</sequence>
<feature type="transmembrane region" description="Helical" evidence="1">
    <location>
        <begin position="20"/>
        <end position="37"/>
    </location>
</feature>
<accession>A0A1H4R2Z4</accession>
<dbReference type="Gene3D" id="3.40.1350.10">
    <property type="match status" value="1"/>
</dbReference>
<dbReference type="SUPFAM" id="SSF52980">
    <property type="entry name" value="Restriction endonuclease-like"/>
    <property type="match status" value="1"/>
</dbReference>
<feature type="domain" description="Restriction endonuclease type IV Mrr" evidence="2">
    <location>
        <begin position="91"/>
        <end position="204"/>
    </location>
</feature>